<dbReference type="PANTHER" id="PTHR33908">
    <property type="entry name" value="MANNOSYLTRANSFERASE YKCB-RELATED"/>
    <property type="match status" value="1"/>
</dbReference>
<gene>
    <name evidence="10" type="ORF">METZ01_LOCUS188838</name>
</gene>
<feature type="transmembrane region" description="Helical" evidence="8">
    <location>
        <begin position="444"/>
        <end position="464"/>
    </location>
</feature>
<feature type="transmembrane region" description="Helical" evidence="8">
    <location>
        <begin position="379"/>
        <end position="399"/>
    </location>
</feature>
<evidence type="ECO:0000256" key="1">
    <source>
        <dbReference type="ARBA" id="ARBA00004651"/>
    </source>
</evidence>
<feature type="transmembrane region" description="Helical" evidence="8">
    <location>
        <begin position="332"/>
        <end position="349"/>
    </location>
</feature>
<dbReference type="GO" id="GO:0016763">
    <property type="term" value="F:pentosyltransferase activity"/>
    <property type="evidence" value="ECO:0007669"/>
    <property type="project" value="TreeGrafter"/>
</dbReference>
<feature type="non-terminal residue" evidence="10">
    <location>
        <position position="501"/>
    </location>
</feature>
<feature type="transmembrane region" description="Helical" evidence="8">
    <location>
        <begin position="304"/>
        <end position="323"/>
    </location>
</feature>
<reference evidence="10" key="1">
    <citation type="submission" date="2018-05" db="EMBL/GenBank/DDBJ databases">
        <authorList>
            <person name="Lanie J.A."/>
            <person name="Ng W.-L."/>
            <person name="Kazmierczak K.M."/>
            <person name="Andrzejewski T.M."/>
            <person name="Davidsen T.M."/>
            <person name="Wayne K.J."/>
            <person name="Tettelin H."/>
            <person name="Glass J.I."/>
            <person name="Rusch D."/>
            <person name="Podicherti R."/>
            <person name="Tsui H.-C.T."/>
            <person name="Winkler M.E."/>
        </authorList>
    </citation>
    <scope>NUCLEOTIDE SEQUENCE</scope>
</reference>
<dbReference type="GO" id="GO:0005886">
    <property type="term" value="C:plasma membrane"/>
    <property type="evidence" value="ECO:0007669"/>
    <property type="project" value="UniProtKB-SubCell"/>
</dbReference>
<keyword evidence="3" id="KW-0328">Glycosyltransferase</keyword>
<dbReference type="AlphaFoldDB" id="A0A382DDC0"/>
<protein>
    <recommendedName>
        <fullName evidence="9">Glycosyltransferase RgtA/B/C/D-like domain-containing protein</fullName>
    </recommendedName>
</protein>
<feature type="transmembrane region" description="Helical" evidence="8">
    <location>
        <begin position="206"/>
        <end position="225"/>
    </location>
</feature>
<evidence type="ECO:0000256" key="6">
    <source>
        <dbReference type="ARBA" id="ARBA00022989"/>
    </source>
</evidence>
<feature type="domain" description="Glycosyltransferase RgtA/B/C/D-like" evidence="9">
    <location>
        <begin position="70"/>
        <end position="222"/>
    </location>
</feature>
<evidence type="ECO:0000256" key="8">
    <source>
        <dbReference type="SAM" id="Phobius"/>
    </source>
</evidence>
<proteinExistence type="predicted"/>
<feature type="transmembrane region" description="Helical" evidence="8">
    <location>
        <begin position="87"/>
        <end position="108"/>
    </location>
</feature>
<feature type="transmembrane region" description="Helical" evidence="8">
    <location>
        <begin position="355"/>
        <end position="372"/>
    </location>
</feature>
<accession>A0A382DDC0</accession>
<sequence length="501" mass="57178">MSLTQNRYEVIKHNKYPLLITLIFLLCTFYVSFFIDNPASSGDALFYFFTGKQILDGTGDNVKIINAPVGGPIIFAALDNFFHDPYITIKIISLLSGSGIVFLSFFIIKNIFGFKIALLGQLFVAINPKMHFQSIIPLNEILPVALIFASFYYITKKELLPYHIILAALFLGISFMIRYQALLVCIGIVIFFLVRDRKIRKNVFESFLFFGIFLITISPLILYNYSNFGTVLDSDPAAQMLFWNQYQTPEWREGLSHNLGSSSLQDVIFFDFDLFLKNYFYNLFYHTPDRIFNFSSTIDNISPIPPIPFIGAIVILAGLIYSFKPKLNKKTLFTVGAVSGISAAIIILLGDIQTHFFAVVILPIISLGVLSIKKIEKQFLPLLISALCFFVIVSVAPITRGEHLFSMWIVFPILTSLFFIQVIPKIFDAKNKFSSHQKRKLIKIVTILIIIILLVNIGFSYKFFRMIEYDDKTYDGVPEEIKKIFIEKKSVRLIDNLSLEI</sequence>
<evidence type="ECO:0000313" key="10">
    <source>
        <dbReference type="EMBL" id="SVB35984.1"/>
    </source>
</evidence>
<evidence type="ECO:0000256" key="4">
    <source>
        <dbReference type="ARBA" id="ARBA00022679"/>
    </source>
</evidence>
<feature type="transmembrane region" description="Helical" evidence="8">
    <location>
        <begin position="135"/>
        <end position="155"/>
    </location>
</feature>
<keyword evidence="7 8" id="KW-0472">Membrane</keyword>
<dbReference type="PANTHER" id="PTHR33908:SF11">
    <property type="entry name" value="MEMBRANE PROTEIN"/>
    <property type="match status" value="1"/>
</dbReference>
<organism evidence="10">
    <name type="scientific">marine metagenome</name>
    <dbReference type="NCBI Taxonomy" id="408172"/>
    <lineage>
        <taxon>unclassified sequences</taxon>
        <taxon>metagenomes</taxon>
        <taxon>ecological metagenomes</taxon>
    </lineage>
</organism>
<evidence type="ECO:0000256" key="5">
    <source>
        <dbReference type="ARBA" id="ARBA00022692"/>
    </source>
</evidence>
<keyword evidence="6 8" id="KW-1133">Transmembrane helix</keyword>
<feature type="transmembrane region" description="Helical" evidence="8">
    <location>
        <begin position="161"/>
        <end position="194"/>
    </location>
</feature>
<feature type="transmembrane region" description="Helical" evidence="8">
    <location>
        <begin position="405"/>
        <end position="423"/>
    </location>
</feature>
<name>A0A382DDC0_9ZZZZ</name>
<evidence type="ECO:0000256" key="3">
    <source>
        <dbReference type="ARBA" id="ARBA00022676"/>
    </source>
</evidence>
<feature type="transmembrane region" description="Helical" evidence="8">
    <location>
        <begin position="16"/>
        <end position="35"/>
    </location>
</feature>
<evidence type="ECO:0000259" key="9">
    <source>
        <dbReference type="Pfam" id="PF13231"/>
    </source>
</evidence>
<keyword evidence="4" id="KW-0808">Transferase</keyword>
<keyword evidence="5 8" id="KW-0812">Transmembrane</keyword>
<dbReference type="InterPro" id="IPR038731">
    <property type="entry name" value="RgtA/B/C-like"/>
</dbReference>
<dbReference type="InterPro" id="IPR050297">
    <property type="entry name" value="LipidA_mod_glycosyltrf_83"/>
</dbReference>
<dbReference type="Pfam" id="PF13231">
    <property type="entry name" value="PMT_2"/>
    <property type="match status" value="1"/>
</dbReference>
<evidence type="ECO:0000256" key="7">
    <source>
        <dbReference type="ARBA" id="ARBA00023136"/>
    </source>
</evidence>
<evidence type="ECO:0000256" key="2">
    <source>
        <dbReference type="ARBA" id="ARBA00022475"/>
    </source>
</evidence>
<dbReference type="GO" id="GO:0008610">
    <property type="term" value="P:lipid biosynthetic process"/>
    <property type="evidence" value="ECO:0007669"/>
    <property type="project" value="UniProtKB-ARBA"/>
</dbReference>
<dbReference type="EMBL" id="UINC01038655">
    <property type="protein sequence ID" value="SVB35984.1"/>
    <property type="molecule type" value="Genomic_DNA"/>
</dbReference>
<comment type="subcellular location">
    <subcellularLocation>
        <location evidence="1">Cell membrane</location>
        <topology evidence="1">Multi-pass membrane protein</topology>
    </subcellularLocation>
</comment>
<keyword evidence="2" id="KW-1003">Cell membrane</keyword>